<feature type="region of interest" description="Disordered" evidence="1">
    <location>
        <begin position="469"/>
        <end position="490"/>
    </location>
</feature>
<feature type="compositionally biased region" description="Polar residues" evidence="1">
    <location>
        <begin position="1"/>
        <end position="10"/>
    </location>
</feature>
<dbReference type="PANTHER" id="PTHR33349:SF41">
    <property type="entry name" value="EMB|CAB62594.1"/>
    <property type="match status" value="1"/>
</dbReference>
<gene>
    <name evidence="3" type="ORF">Fmac_026464</name>
</gene>
<reference evidence="3 4" key="1">
    <citation type="submission" date="2024-08" db="EMBL/GenBank/DDBJ databases">
        <title>Insights into the chromosomal genome structure of Flemingia macrophylla.</title>
        <authorList>
            <person name="Ding Y."/>
            <person name="Zhao Y."/>
            <person name="Bi W."/>
            <person name="Wu M."/>
            <person name="Zhao G."/>
            <person name="Gong Y."/>
            <person name="Li W."/>
            <person name="Zhang P."/>
        </authorList>
    </citation>
    <scope>NUCLEOTIDE SEQUENCE [LARGE SCALE GENOMIC DNA]</scope>
    <source>
        <strain evidence="3">DYQJB</strain>
        <tissue evidence="3">Leaf</tissue>
    </source>
</reference>
<name>A0ABD1LGN6_9FABA</name>
<dbReference type="PANTHER" id="PTHR33349">
    <property type="entry name" value="EMB|CAB62594.1"/>
    <property type="match status" value="1"/>
</dbReference>
<sequence>MAEESTINQMKSEKIEPEDADEKANPNEGSINTKVPPKILSRYLRGPKASCHDICKYGIPHAVQAKPWSSTHERVKKERTSKVARENMAYMAKTKKSGSSSEPSQTSKIEKANSPVHIKEVAHEKLNSEKNSAPFEEACVSLEHDNSDLKQAHSEPSSLPVQECCKNKTKREVKHKTSGSRSIKETESRSKQTRKPSLPLSSKHNVKKPPSLGSKSTKNMTRESSLKPLENVEEVPELTNTGKLPEKILHVTEPASANSSEDSTVTCDATILSSPSPSLSGDKSLNHTNKKTFKSAISASSKKGLRSVAGNKGKANMLHNTGRVLQTGSLSLSSSVSSSNSSIRKQSNATSTSNRRGHDHHQAENVKMVYKIRAKASTKVGAANKVVASRKLTFRRGKVIECQPQTNTVARRLKFRPARILGEEMQRDINGARKRTIMDNRGGGGKVNDANTKSEKAVAKLQTVEESKKRSVGRKVGGDGIKIEGPKSGSEKVVLRHQKVEGRKGNPLLYNNVIEETASMLAEQRKSKVKALVGAFETVISLDSPREATAAEVSTPF</sequence>
<feature type="compositionally biased region" description="Basic and acidic residues" evidence="1">
    <location>
        <begin position="117"/>
        <end position="128"/>
    </location>
</feature>
<feature type="compositionally biased region" description="Low complexity" evidence="1">
    <location>
        <begin position="330"/>
        <end position="342"/>
    </location>
</feature>
<feature type="compositionally biased region" description="Polar residues" evidence="1">
    <location>
        <begin position="343"/>
        <end position="354"/>
    </location>
</feature>
<dbReference type="AlphaFoldDB" id="A0ABD1LGN6"/>
<evidence type="ECO:0000313" key="4">
    <source>
        <dbReference type="Proteomes" id="UP001603857"/>
    </source>
</evidence>
<feature type="domain" description="Calmodulin-binding" evidence="2">
    <location>
        <begin position="388"/>
        <end position="541"/>
    </location>
</feature>
<feature type="region of interest" description="Disordered" evidence="1">
    <location>
        <begin position="1"/>
        <end position="34"/>
    </location>
</feature>
<dbReference type="EMBL" id="JBGMDY010000009">
    <property type="protein sequence ID" value="KAL2322085.1"/>
    <property type="molecule type" value="Genomic_DNA"/>
</dbReference>
<proteinExistence type="predicted"/>
<evidence type="ECO:0000313" key="3">
    <source>
        <dbReference type="EMBL" id="KAL2322085.1"/>
    </source>
</evidence>
<evidence type="ECO:0000256" key="1">
    <source>
        <dbReference type="SAM" id="MobiDB-lite"/>
    </source>
</evidence>
<evidence type="ECO:0000259" key="2">
    <source>
        <dbReference type="SMART" id="SM01054"/>
    </source>
</evidence>
<feature type="region of interest" description="Disordered" evidence="1">
    <location>
        <begin position="146"/>
        <end position="241"/>
    </location>
</feature>
<dbReference type="SMART" id="SM01054">
    <property type="entry name" value="CaM_binding"/>
    <property type="match status" value="1"/>
</dbReference>
<feature type="compositionally biased region" description="Basic and acidic residues" evidence="1">
    <location>
        <begin position="481"/>
        <end position="490"/>
    </location>
</feature>
<organism evidence="3 4">
    <name type="scientific">Flemingia macrophylla</name>
    <dbReference type="NCBI Taxonomy" id="520843"/>
    <lineage>
        <taxon>Eukaryota</taxon>
        <taxon>Viridiplantae</taxon>
        <taxon>Streptophyta</taxon>
        <taxon>Embryophyta</taxon>
        <taxon>Tracheophyta</taxon>
        <taxon>Spermatophyta</taxon>
        <taxon>Magnoliopsida</taxon>
        <taxon>eudicotyledons</taxon>
        <taxon>Gunneridae</taxon>
        <taxon>Pentapetalae</taxon>
        <taxon>rosids</taxon>
        <taxon>fabids</taxon>
        <taxon>Fabales</taxon>
        <taxon>Fabaceae</taxon>
        <taxon>Papilionoideae</taxon>
        <taxon>50 kb inversion clade</taxon>
        <taxon>NPAAA clade</taxon>
        <taxon>indigoferoid/millettioid clade</taxon>
        <taxon>Phaseoleae</taxon>
        <taxon>Flemingia</taxon>
    </lineage>
</organism>
<dbReference type="Proteomes" id="UP001603857">
    <property type="component" value="Unassembled WGS sequence"/>
</dbReference>
<feature type="compositionally biased region" description="Basic and acidic residues" evidence="1">
    <location>
        <begin position="11"/>
        <end position="25"/>
    </location>
</feature>
<feature type="region of interest" description="Disordered" evidence="1">
    <location>
        <begin position="330"/>
        <end position="364"/>
    </location>
</feature>
<feature type="compositionally biased region" description="Basic residues" evidence="1">
    <location>
        <begin position="167"/>
        <end position="178"/>
    </location>
</feature>
<feature type="compositionally biased region" description="Polar residues" evidence="1">
    <location>
        <begin position="97"/>
        <end position="107"/>
    </location>
</feature>
<dbReference type="Pfam" id="PF07839">
    <property type="entry name" value="CaM_binding"/>
    <property type="match status" value="1"/>
</dbReference>
<accession>A0ABD1LGN6</accession>
<protein>
    <recommendedName>
        <fullName evidence="2">Calmodulin-binding domain-containing protein</fullName>
    </recommendedName>
</protein>
<keyword evidence="4" id="KW-1185">Reference proteome</keyword>
<comment type="caution">
    <text evidence="3">The sequence shown here is derived from an EMBL/GenBank/DDBJ whole genome shotgun (WGS) entry which is preliminary data.</text>
</comment>
<dbReference type="InterPro" id="IPR012417">
    <property type="entry name" value="CaM-bd_dom_pln"/>
</dbReference>
<feature type="region of interest" description="Disordered" evidence="1">
    <location>
        <begin position="92"/>
        <end position="132"/>
    </location>
</feature>